<keyword evidence="1" id="KW-0472">Membrane</keyword>
<evidence type="ECO:0000256" key="1">
    <source>
        <dbReference type="SAM" id="Phobius"/>
    </source>
</evidence>
<feature type="transmembrane region" description="Helical" evidence="1">
    <location>
        <begin position="63"/>
        <end position="81"/>
    </location>
</feature>
<accession>A0A3L6FLC6</accession>
<keyword evidence="2" id="KW-0732">Signal</keyword>
<dbReference type="Proteomes" id="UP000251960">
    <property type="component" value="Chromosome 3"/>
</dbReference>
<protein>
    <submittedName>
        <fullName evidence="3">Uncharacterized protein</fullName>
    </submittedName>
</protein>
<comment type="caution">
    <text evidence="3">The sequence shown here is derived from an EMBL/GenBank/DDBJ whole genome shotgun (WGS) entry which is preliminary data.</text>
</comment>
<reference evidence="3" key="1">
    <citation type="journal article" date="2018" name="Nat. Genet.">
        <title>Extensive intraspecific gene order and gene structural variations between Mo17 and other maize genomes.</title>
        <authorList>
            <person name="Sun S."/>
            <person name="Zhou Y."/>
            <person name="Chen J."/>
            <person name="Shi J."/>
            <person name="Zhao H."/>
            <person name="Zhao H."/>
            <person name="Song W."/>
            <person name="Zhang M."/>
            <person name="Cui Y."/>
            <person name="Dong X."/>
            <person name="Liu H."/>
            <person name="Ma X."/>
            <person name="Jiao Y."/>
            <person name="Wang B."/>
            <person name="Wei X."/>
            <person name="Stein J.C."/>
            <person name="Glaubitz J.C."/>
            <person name="Lu F."/>
            <person name="Yu G."/>
            <person name="Liang C."/>
            <person name="Fengler K."/>
            <person name="Li B."/>
            <person name="Rafalski A."/>
            <person name="Schnable P.S."/>
            <person name="Ware D.H."/>
            <person name="Buckler E.S."/>
            <person name="Lai J."/>
        </authorList>
    </citation>
    <scope>NUCLEOTIDE SEQUENCE [LARGE SCALE GENOMIC DNA]</scope>
    <source>
        <tissue evidence="3">Seedling</tissue>
    </source>
</reference>
<gene>
    <name evidence="3" type="ORF">Zm00014a_039618</name>
</gene>
<feature type="transmembrane region" description="Helical" evidence="1">
    <location>
        <begin position="131"/>
        <end position="155"/>
    </location>
</feature>
<keyword evidence="1" id="KW-1133">Transmembrane helix</keyword>
<sequence length="221" mass="24476">MALAGAAALPLLLLPFLAVTTCLDVPSHVLCEATGSTDEIETIANFYEGAIGLVAKANGLESVLLATSWILSQMIVTVFVWSQKALHAFHSTHISIVANQPARQEACNQQSCSDPEMTQSVNPKKSGMSGWLVVLVVILGLSAAAGIAFTSYTYYVRPQKKIVYIFPKNMLISLTHYRKKYWVFGNLVRAYALALENLWDEWFCLCHDGSLFLRIERNDFL</sequence>
<evidence type="ECO:0000256" key="2">
    <source>
        <dbReference type="SAM" id="SignalP"/>
    </source>
</evidence>
<feature type="chain" id="PRO_5018103919" evidence="2">
    <location>
        <begin position="23"/>
        <end position="221"/>
    </location>
</feature>
<evidence type="ECO:0000313" key="3">
    <source>
        <dbReference type="EMBL" id="PWZ33630.1"/>
    </source>
</evidence>
<keyword evidence="1" id="KW-0812">Transmembrane</keyword>
<dbReference type="ExpressionAtlas" id="A0A3L6FLC6">
    <property type="expression patterns" value="baseline and differential"/>
</dbReference>
<name>A0A3L6FLC6_MAIZE</name>
<organism evidence="3">
    <name type="scientific">Zea mays</name>
    <name type="common">Maize</name>
    <dbReference type="NCBI Taxonomy" id="4577"/>
    <lineage>
        <taxon>Eukaryota</taxon>
        <taxon>Viridiplantae</taxon>
        <taxon>Streptophyta</taxon>
        <taxon>Embryophyta</taxon>
        <taxon>Tracheophyta</taxon>
        <taxon>Spermatophyta</taxon>
        <taxon>Magnoliopsida</taxon>
        <taxon>Liliopsida</taxon>
        <taxon>Poales</taxon>
        <taxon>Poaceae</taxon>
        <taxon>PACMAD clade</taxon>
        <taxon>Panicoideae</taxon>
        <taxon>Andropogonodae</taxon>
        <taxon>Andropogoneae</taxon>
        <taxon>Tripsacinae</taxon>
        <taxon>Zea</taxon>
    </lineage>
</organism>
<dbReference type="EMBL" id="NCVQ01000004">
    <property type="protein sequence ID" value="PWZ33630.1"/>
    <property type="molecule type" value="Genomic_DNA"/>
</dbReference>
<feature type="signal peptide" evidence="2">
    <location>
        <begin position="1"/>
        <end position="22"/>
    </location>
</feature>
<dbReference type="AlphaFoldDB" id="A0A3L6FLC6"/>
<proteinExistence type="predicted"/>